<sequence>MPEVSAGSLCCNPAVQ</sequence>
<reference evidence="1" key="1">
    <citation type="submission" date="2014-11" db="EMBL/GenBank/DDBJ databases">
        <authorList>
            <person name="Amaro Gonzalez C."/>
        </authorList>
    </citation>
    <scope>NUCLEOTIDE SEQUENCE</scope>
</reference>
<accession>A0A0E9T2V3</accession>
<dbReference type="AlphaFoldDB" id="A0A0E9T2V3"/>
<protein>
    <submittedName>
        <fullName evidence="1">Uncharacterized protein</fullName>
    </submittedName>
</protein>
<organism evidence="1">
    <name type="scientific">Anguilla anguilla</name>
    <name type="common">European freshwater eel</name>
    <name type="synonym">Muraena anguilla</name>
    <dbReference type="NCBI Taxonomy" id="7936"/>
    <lineage>
        <taxon>Eukaryota</taxon>
        <taxon>Metazoa</taxon>
        <taxon>Chordata</taxon>
        <taxon>Craniata</taxon>
        <taxon>Vertebrata</taxon>
        <taxon>Euteleostomi</taxon>
        <taxon>Actinopterygii</taxon>
        <taxon>Neopterygii</taxon>
        <taxon>Teleostei</taxon>
        <taxon>Anguilliformes</taxon>
        <taxon>Anguillidae</taxon>
        <taxon>Anguilla</taxon>
    </lineage>
</organism>
<name>A0A0E9T2V3_ANGAN</name>
<proteinExistence type="predicted"/>
<evidence type="ECO:0000313" key="1">
    <source>
        <dbReference type="EMBL" id="JAH47981.1"/>
    </source>
</evidence>
<dbReference type="EMBL" id="GBXM01060596">
    <property type="protein sequence ID" value="JAH47981.1"/>
    <property type="molecule type" value="Transcribed_RNA"/>
</dbReference>
<reference evidence="1" key="2">
    <citation type="journal article" date="2015" name="Fish Shellfish Immunol.">
        <title>Early steps in the European eel (Anguilla anguilla)-Vibrio vulnificus interaction in the gills: Role of the RtxA13 toxin.</title>
        <authorList>
            <person name="Callol A."/>
            <person name="Pajuelo D."/>
            <person name="Ebbesson L."/>
            <person name="Teles M."/>
            <person name="MacKenzie S."/>
            <person name="Amaro C."/>
        </authorList>
    </citation>
    <scope>NUCLEOTIDE SEQUENCE</scope>
</reference>